<dbReference type="Proteomes" id="UP001187425">
    <property type="component" value="Unassembled WGS sequence"/>
</dbReference>
<sequence>MPTLYGHVSVPVDDPAPSAGEDFLGQSLGAGLREHAPCLCGSGSKYKRCHGAQVEAFFRR</sequence>
<accession>A0AAW8ZUX3</accession>
<reference evidence="1 2" key="1">
    <citation type="submission" date="2023-10" db="EMBL/GenBank/DDBJ databases">
        <title>A new tool for lettuce pathogen research.</title>
        <authorList>
            <person name="Horton K.N."/>
            <person name="Cseke L.J."/>
            <person name="Badiwe M."/>
            <person name="Tesfaye D."/>
            <person name="Klein A."/>
            <person name="Su J."/>
            <person name="Potnis N."/>
            <person name="Gassmann W."/>
        </authorList>
    </citation>
    <scope>NUCLEOTIDE SEQUENCE [LARGE SCALE GENOMIC DNA]</scope>
    <source>
        <strain evidence="1 2">JSKH1901</strain>
    </source>
</reference>
<name>A0AAW8ZUX3_9XANT</name>
<dbReference type="AlphaFoldDB" id="A0AAW8ZUX3"/>
<protein>
    <submittedName>
        <fullName evidence="1">SEC-C metal-binding domain-containing protein</fullName>
    </submittedName>
</protein>
<dbReference type="Pfam" id="PF02810">
    <property type="entry name" value="SEC-C"/>
    <property type="match status" value="1"/>
</dbReference>
<dbReference type="InterPro" id="IPR004027">
    <property type="entry name" value="SEC_C_motif"/>
</dbReference>
<comment type="caution">
    <text evidence="1">The sequence shown here is derived from an EMBL/GenBank/DDBJ whole genome shotgun (WGS) entry which is preliminary data.</text>
</comment>
<proteinExistence type="predicted"/>
<evidence type="ECO:0000313" key="1">
    <source>
        <dbReference type="EMBL" id="MDV7251228.1"/>
    </source>
</evidence>
<evidence type="ECO:0000313" key="2">
    <source>
        <dbReference type="Proteomes" id="UP001187425"/>
    </source>
</evidence>
<gene>
    <name evidence="1" type="ORF">R4K57_23155</name>
</gene>
<organism evidence="1 2">
    <name type="scientific">Xanthomonas hortorum pv. vitians</name>
    <dbReference type="NCBI Taxonomy" id="83224"/>
    <lineage>
        <taxon>Bacteria</taxon>
        <taxon>Pseudomonadati</taxon>
        <taxon>Pseudomonadota</taxon>
        <taxon>Gammaproteobacteria</taxon>
        <taxon>Lysobacterales</taxon>
        <taxon>Lysobacteraceae</taxon>
        <taxon>Xanthomonas</taxon>
    </lineage>
</organism>
<dbReference type="GeneID" id="300796751"/>
<dbReference type="SUPFAM" id="SSF103642">
    <property type="entry name" value="Sec-C motif"/>
    <property type="match status" value="1"/>
</dbReference>
<dbReference type="RefSeq" id="WP_081340921.1">
    <property type="nucleotide sequence ID" value="NZ_CP128478.1"/>
</dbReference>
<dbReference type="Gene3D" id="3.10.450.50">
    <property type="match status" value="1"/>
</dbReference>
<dbReference type="EMBL" id="JAWMQI010000158">
    <property type="protein sequence ID" value="MDV7251228.1"/>
    <property type="molecule type" value="Genomic_DNA"/>
</dbReference>